<dbReference type="PANTHER" id="PTHR34216:SF3">
    <property type="entry name" value="POLY-BETA-1,6-N-ACETYL-D-GLUCOSAMINE N-DEACETYLASE"/>
    <property type="match status" value="1"/>
</dbReference>
<evidence type="ECO:0000313" key="4">
    <source>
        <dbReference type="EMBL" id="MDQ0480501.1"/>
    </source>
</evidence>
<keyword evidence="2" id="KW-0732">Signal</keyword>
<proteinExistence type="predicted"/>
<name>A0ABU0JTR8_HATLI</name>
<dbReference type="PANTHER" id="PTHR34216">
    <property type="match status" value="1"/>
</dbReference>
<dbReference type="InterPro" id="IPR002509">
    <property type="entry name" value="NODB_dom"/>
</dbReference>
<dbReference type="InterPro" id="IPR051398">
    <property type="entry name" value="Polysacch_Deacetylase"/>
</dbReference>
<accession>A0ABU0JTR8</accession>
<comment type="subcellular location">
    <subcellularLocation>
        <location evidence="1">Secreted</location>
    </subcellularLocation>
</comment>
<evidence type="ECO:0000256" key="2">
    <source>
        <dbReference type="ARBA" id="ARBA00022729"/>
    </source>
</evidence>
<dbReference type="Pfam" id="PF01522">
    <property type="entry name" value="Polysacc_deac_1"/>
    <property type="match status" value="1"/>
</dbReference>
<keyword evidence="5" id="KW-1185">Reference proteome</keyword>
<reference evidence="4 5" key="1">
    <citation type="submission" date="2023-07" db="EMBL/GenBank/DDBJ databases">
        <title>Genomic Encyclopedia of Type Strains, Phase IV (KMG-IV): sequencing the most valuable type-strain genomes for metagenomic binning, comparative biology and taxonomic classification.</title>
        <authorList>
            <person name="Goeker M."/>
        </authorList>
    </citation>
    <scope>NUCLEOTIDE SEQUENCE [LARGE SCALE GENOMIC DNA]</scope>
    <source>
        <strain evidence="4 5">DSM 1400</strain>
    </source>
</reference>
<protein>
    <submittedName>
        <fullName evidence="4">Peptidoglycan/xylan/chitin deacetylase (PgdA/CDA1 family)</fullName>
    </submittedName>
</protein>
<evidence type="ECO:0000313" key="5">
    <source>
        <dbReference type="Proteomes" id="UP001224418"/>
    </source>
</evidence>
<dbReference type="Proteomes" id="UP001224418">
    <property type="component" value="Unassembled WGS sequence"/>
</dbReference>
<feature type="domain" description="NodB homology" evidence="3">
    <location>
        <begin position="148"/>
        <end position="308"/>
    </location>
</feature>
<evidence type="ECO:0000259" key="3">
    <source>
        <dbReference type="PROSITE" id="PS51677"/>
    </source>
</evidence>
<dbReference type="EMBL" id="JAUSWN010000021">
    <property type="protein sequence ID" value="MDQ0480501.1"/>
    <property type="molecule type" value="Genomic_DNA"/>
</dbReference>
<dbReference type="InterPro" id="IPR011330">
    <property type="entry name" value="Glyco_hydro/deAcase_b/a-brl"/>
</dbReference>
<dbReference type="PROSITE" id="PS51677">
    <property type="entry name" value="NODB"/>
    <property type="match status" value="1"/>
</dbReference>
<dbReference type="CDD" id="cd10918">
    <property type="entry name" value="CE4_NodB_like_5s_6s"/>
    <property type="match status" value="1"/>
</dbReference>
<comment type="caution">
    <text evidence="4">The sequence shown here is derived from an EMBL/GenBank/DDBJ whole genome shotgun (WGS) entry which is preliminary data.</text>
</comment>
<organism evidence="4 5">
    <name type="scientific">Hathewaya limosa</name>
    <name type="common">Clostridium limosum</name>
    <dbReference type="NCBI Taxonomy" id="1536"/>
    <lineage>
        <taxon>Bacteria</taxon>
        <taxon>Bacillati</taxon>
        <taxon>Bacillota</taxon>
        <taxon>Clostridia</taxon>
        <taxon>Eubacteriales</taxon>
        <taxon>Clostridiaceae</taxon>
        <taxon>Hathewaya</taxon>
    </lineage>
</organism>
<dbReference type="SUPFAM" id="SSF88713">
    <property type="entry name" value="Glycoside hydrolase/deacetylase"/>
    <property type="match status" value="1"/>
</dbReference>
<dbReference type="RefSeq" id="WP_307356516.1">
    <property type="nucleotide sequence ID" value="NZ_BAAACJ010000015.1"/>
</dbReference>
<gene>
    <name evidence="4" type="ORF">QOZ93_002249</name>
</gene>
<dbReference type="Gene3D" id="3.20.20.370">
    <property type="entry name" value="Glycoside hydrolase/deacetylase"/>
    <property type="match status" value="1"/>
</dbReference>
<sequence length="308" mass="35369">MKFVKGFFIILLCVFLLNISGCNKKSNKEIDNNENGTKQVLKKEVSKEPNKIMEKQSKPNKPTIIKKNTTPVHKLKEIFPKNAPLKYNNEGVCIFMYHSIAYEKNNGLRMPKEKFEEQMKYIKDQGYTTLTLTQLYDFLQNNKPIPRKSVVITLDDGYADNYTTAYPILKKYGINATIFVVTDNIDKNKDYMTSEQLKELDRNGIDIQSHTTNHEELQMYPYEMQLKNLRDSKIMLEKLLNKKVNCIAYPCGKYNKDTIIAAKDAGYTLGFATGGRFGNKKQGIYSIKRIGVYSDNGMNTVKGNLSIE</sequence>
<evidence type="ECO:0000256" key="1">
    <source>
        <dbReference type="ARBA" id="ARBA00004613"/>
    </source>
</evidence>